<protein>
    <recommendedName>
        <fullName evidence="1">IgGFc-binding protein N-terminal domain-containing protein</fullName>
    </recommendedName>
</protein>
<dbReference type="PANTHER" id="PTHR46534:SF1">
    <property type="entry name" value="IGGFC-BINDING PROTEIN N-TERMINAL DOMAIN-CONTAINING PROTEIN"/>
    <property type="match status" value="1"/>
</dbReference>
<dbReference type="Proteomes" id="UP001634394">
    <property type="component" value="Unassembled WGS sequence"/>
</dbReference>
<gene>
    <name evidence="2" type="ORF">ACJMK2_032983</name>
</gene>
<proteinExistence type="predicted"/>
<sequence>MTEYLLAFPATADPNVTAASVMKIYVASEYENLTVNLLNSSNNVIQSVLLSTSKAFSEMVVPSEYIMSGSELSRKALRLSAAMEFKAQVFNSNTPPADGYLALPIDYLGRSYLVTSFCAYYGYCQVVLAAMIKKTIVTIILPSMSDPRDIVYCDKGVIKTPVNKKIHITMDALDVFQIESKEDLTGTIIVSSYDISVFVGGRNISSTQPGSNIVEQLLPKKHWGTEFIVKSKVSHMYSDVVHIQTLEDNTKLEMTDLLNVTVQNGDETVVQRLTDANNFFHIKASKPVQVVHYSQVLRSDNAVGVNPSMTLVQSFQHWSKSYLFNCIGGVNYTLITNRNESLVNRQVIWKTSLNAFSVSERNNVLYLTHQEPFGAILESCGMGGASMLLGIGMYSSGTSSTTTDTTLVAEQNYFTLGFVEKGVELFYSFICNEGGGKELFYTYICRERRGIILLLFVTKVAGQNYFTLVFVEKGVELFYSFICNEGGGKELFYTYICRERRGIILLLFVMKVAEQNYFTLGFVEKGVELFYFYL</sequence>
<dbReference type="InterPro" id="IPR035234">
    <property type="entry name" value="IgGFc-bd_N"/>
</dbReference>
<evidence type="ECO:0000313" key="3">
    <source>
        <dbReference type="Proteomes" id="UP001634394"/>
    </source>
</evidence>
<dbReference type="PANTHER" id="PTHR46534">
    <property type="entry name" value="IGGFC_BINDING DOMAIN-CONTAINING PROTEIN"/>
    <property type="match status" value="1"/>
</dbReference>
<reference evidence="2 3" key="1">
    <citation type="submission" date="2024-11" db="EMBL/GenBank/DDBJ databases">
        <title>Chromosome-level genome assembly of the freshwater bivalve Anodonta woodiana.</title>
        <authorList>
            <person name="Chen X."/>
        </authorList>
    </citation>
    <scope>NUCLEOTIDE SEQUENCE [LARGE SCALE GENOMIC DNA]</scope>
    <source>
        <strain evidence="2">MN2024</strain>
        <tissue evidence="2">Gills</tissue>
    </source>
</reference>
<evidence type="ECO:0000259" key="1">
    <source>
        <dbReference type="Pfam" id="PF17517"/>
    </source>
</evidence>
<feature type="domain" description="IgGFc-binding protein N-terminal" evidence="1">
    <location>
        <begin position="98"/>
        <end position="339"/>
    </location>
</feature>
<dbReference type="AlphaFoldDB" id="A0ABD3X7E8"/>
<evidence type="ECO:0000313" key="2">
    <source>
        <dbReference type="EMBL" id="KAL3880768.1"/>
    </source>
</evidence>
<accession>A0ABD3X7E8</accession>
<dbReference type="Pfam" id="PF17517">
    <property type="entry name" value="IgGFc_binding"/>
    <property type="match status" value="1"/>
</dbReference>
<comment type="caution">
    <text evidence="2">The sequence shown here is derived from an EMBL/GenBank/DDBJ whole genome shotgun (WGS) entry which is preliminary data.</text>
</comment>
<name>A0ABD3X7E8_SINWO</name>
<organism evidence="2 3">
    <name type="scientific">Sinanodonta woodiana</name>
    <name type="common">Chinese pond mussel</name>
    <name type="synonym">Anodonta woodiana</name>
    <dbReference type="NCBI Taxonomy" id="1069815"/>
    <lineage>
        <taxon>Eukaryota</taxon>
        <taxon>Metazoa</taxon>
        <taxon>Spiralia</taxon>
        <taxon>Lophotrochozoa</taxon>
        <taxon>Mollusca</taxon>
        <taxon>Bivalvia</taxon>
        <taxon>Autobranchia</taxon>
        <taxon>Heteroconchia</taxon>
        <taxon>Palaeoheterodonta</taxon>
        <taxon>Unionida</taxon>
        <taxon>Unionoidea</taxon>
        <taxon>Unionidae</taxon>
        <taxon>Unioninae</taxon>
        <taxon>Sinanodonta</taxon>
    </lineage>
</organism>
<dbReference type="EMBL" id="JBJQND010000004">
    <property type="protein sequence ID" value="KAL3880768.1"/>
    <property type="molecule type" value="Genomic_DNA"/>
</dbReference>
<keyword evidence="3" id="KW-1185">Reference proteome</keyword>